<sequence length="231" mass="25154">MQGVPPPPGSPISPGGAQRAYRNDRTYDLSAQIFWKTYESPTEEGHDYIFENIDSPAFTERGEALVHVTSFGLMLQSLENGVDSSFFQLYSISRFHVVDDAFVFEALDQDSGYLNVHILVGSHITAKSVETGLSVAIQVKMEEMGGGKGPRVEPNPYAHQASGYGQPIPSQGYDYGGANRKTSFFSDVGSPPSRQGSMIDMVTQSLAAFGDFFKPARRRSSGAGRARQISI</sequence>
<protein>
    <submittedName>
        <fullName evidence="1">Uncharacterized protein</fullName>
    </submittedName>
</protein>
<reference evidence="1 2" key="1">
    <citation type="submission" date="2024-03" db="EMBL/GenBank/DDBJ databases">
        <title>Complete genome sequence of the green alga Chloropicon roscoffensis RCC1871.</title>
        <authorList>
            <person name="Lemieux C."/>
            <person name="Pombert J.-F."/>
            <person name="Otis C."/>
            <person name="Turmel M."/>
        </authorList>
    </citation>
    <scope>NUCLEOTIDE SEQUENCE [LARGE SCALE GENOMIC DNA]</scope>
    <source>
        <strain evidence="1 2">RCC1871</strain>
    </source>
</reference>
<dbReference type="EMBL" id="CP151502">
    <property type="protein sequence ID" value="WZN60270.1"/>
    <property type="molecule type" value="Genomic_DNA"/>
</dbReference>
<evidence type="ECO:0000313" key="1">
    <source>
        <dbReference type="EMBL" id="WZN60270.1"/>
    </source>
</evidence>
<gene>
    <name evidence="1" type="ORF">HKI87_02g17990</name>
</gene>
<organism evidence="1 2">
    <name type="scientific">Chloropicon roscoffensis</name>
    <dbReference type="NCBI Taxonomy" id="1461544"/>
    <lineage>
        <taxon>Eukaryota</taxon>
        <taxon>Viridiplantae</taxon>
        <taxon>Chlorophyta</taxon>
        <taxon>Chloropicophyceae</taxon>
        <taxon>Chloropicales</taxon>
        <taxon>Chloropicaceae</taxon>
        <taxon>Chloropicon</taxon>
    </lineage>
</organism>
<evidence type="ECO:0000313" key="2">
    <source>
        <dbReference type="Proteomes" id="UP001472866"/>
    </source>
</evidence>
<proteinExistence type="predicted"/>
<accession>A0AAX4P2I1</accession>
<keyword evidence="2" id="KW-1185">Reference proteome</keyword>
<dbReference type="AlphaFoldDB" id="A0AAX4P2I1"/>
<name>A0AAX4P2I1_9CHLO</name>
<dbReference type="Proteomes" id="UP001472866">
    <property type="component" value="Chromosome 02"/>
</dbReference>